<comment type="similarity">
    <text evidence="2">Belongs to the fatty-acid and retinol-binding protein (FARBP) family.</text>
</comment>
<dbReference type="GO" id="GO:0005576">
    <property type="term" value="C:extracellular region"/>
    <property type="evidence" value="ECO:0007669"/>
    <property type="project" value="UniProtKB-SubCell"/>
</dbReference>
<comment type="subcellular location">
    <subcellularLocation>
        <location evidence="1">Secreted</location>
    </subcellularLocation>
</comment>
<dbReference type="Proteomes" id="UP000887581">
    <property type="component" value="Unplaced"/>
</dbReference>
<proteinExistence type="inferred from homology"/>
<name>A0A915PW94_9BILA</name>
<evidence type="ECO:0000313" key="12">
    <source>
        <dbReference type="WBParaSite" id="sdigi.contig5.g645.t1"/>
    </source>
</evidence>
<keyword evidence="7" id="KW-0175">Coiled coil</keyword>
<evidence type="ECO:0000256" key="4">
    <source>
        <dbReference type="ARBA" id="ARBA00022525"/>
    </source>
</evidence>
<evidence type="ECO:0000256" key="10">
    <source>
        <dbReference type="SAM" id="MobiDB-lite"/>
    </source>
</evidence>
<feature type="compositionally biased region" description="Basic and acidic residues" evidence="10">
    <location>
        <begin position="169"/>
        <end position="210"/>
    </location>
</feature>
<dbReference type="PANTHER" id="PTHR31418">
    <property type="entry name" value="FATTY-ACID AND RETINOL-BINDING PROTEIN 1"/>
    <property type="match status" value="1"/>
</dbReference>
<dbReference type="PANTHER" id="PTHR31418:SF7">
    <property type="entry name" value="FATTY-ACID AND RETINOL-BINDING PROTEIN 1"/>
    <property type="match status" value="1"/>
</dbReference>
<evidence type="ECO:0000256" key="2">
    <source>
        <dbReference type="ARBA" id="ARBA00006648"/>
    </source>
</evidence>
<dbReference type="AlphaFoldDB" id="A0A915PW94"/>
<evidence type="ECO:0000256" key="7">
    <source>
        <dbReference type="ARBA" id="ARBA00023054"/>
    </source>
</evidence>
<organism evidence="11 12">
    <name type="scientific">Setaria digitata</name>
    <dbReference type="NCBI Taxonomy" id="48799"/>
    <lineage>
        <taxon>Eukaryota</taxon>
        <taxon>Metazoa</taxon>
        <taxon>Ecdysozoa</taxon>
        <taxon>Nematoda</taxon>
        <taxon>Chromadorea</taxon>
        <taxon>Rhabditida</taxon>
        <taxon>Spirurina</taxon>
        <taxon>Spiruromorpha</taxon>
        <taxon>Filarioidea</taxon>
        <taxon>Setariidae</taxon>
        <taxon>Setaria</taxon>
    </lineage>
</organism>
<dbReference type="WBParaSite" id="sdigi.contig5.g645.t1">
    <property type="protein sequence ID" value="sdigi.contig5.g645.t1"/>
    <property type="gene ID" value="sdigi.contig5.g645"/>
</dbReference>
<sequence length="490" mass="55626">MEIKSVQQELKIFYNSLNAEEKEQLKKFAKTNAANFSFTDGQFLEGLKNEAVGLFDKLTDLRDVINNKLDGMQPESRLFIENVLRRFLAAFSQDGIMNILKSLKGFGKDTIEIFDGLSKPVQSDILNAFPVIGSYVTSDIARLILKKIAELDLISKTSPSISTVGQKQDSSEKPLPDTSGHHFPDHDPEPIELEGPGHSDPEPMHYTPERKKGFVSSTVYPLIDGEEMLSIKKLLNGIICVHRQKGSKFWDPIYRAAKEASLSTSRSAAKLVSNRTDITSLAIELLGVAMTDATKYIYRFRNQIKSIQLEDLPVILHHTWEFIPSSLLTFFGDLNDTDRSALLELTKNISRSRLTADTEKEFLEGLKRKSENAYQKVMGVQNYLSHKIERLKAESKSFTKKVSDKYIALFTNPQTAPKGTFMKMKSFVNETFKIYDQLSEVAKNDLKLAFPEIAQLITNPRFRDYVKRVFDSTDVKRAFNRADRMINPKQ</sequence>
<evidence type="ECO:0000256" key="5">
    <source>
        <dbReference type="ARBA" id="ARBA00022729"/>
    </source>
</evidence>
<keyword evidence="11" id="KW-1185">Reference proteome</keyword>
<feature type="region of interest" description="Disordered" evidence="10">
    <location>
        <begin position="161"/>
        <end position="210"/>
    </location>
</feature>
<evidence type="ECO:0000256" key="9">
    <source>
        <dbReference type="ARBA" id="ARBA00023121"/>
    </source>
</evidence>
<protein>
    <recommendedName>
        <fullName evidence="3">Fatty-acid and retinol-binding protein 1</fullName>
    </recommendedName>
</protein>
<dbReference type="Pfam" id="PF05823">
    <property type="entry name" value="Gp-FAR-1"/>
    <property type="match status" value="2"/>
</dbReference>
<evidence type="ECO:0000256" key="3">
    <source>
        <dbReference type="ARBA" id="ARBA00017453"/>
    </source>
</evidence>
<evidence type="ECO:0000313" key="11">
    <source>
        <dbReference type="Proteomes" id="UP000887581"/>
    </source>
</evidence>
<keyword evidence="4" id="KW-0964">Secreted</keyword>
<dbReference type="InterPro" id="IPR008632">
    <property type="entry name" value="Gp-FAR-1"/>
</dbReference>
<dbReference type="GO" id="GO:0016918">
    <property type="term" value="F:retinal binding"/>
    <property type="evidence" value="ECO:0007669"/>
    <property type="project" value="UniProtKB-KW"/>
</dbReference>
<reference evidence="12" key="1">
    <citation type="submission" date="2022-11" db="UniProtKB">
        <authorList>
            <consortium name="WormBaseParasite"/>
        </authorList>
    </citation>
    <scope>IDENTIFICATION</scope>
</reference>
<keyword evidence="8" id="KW-0683">Retinol-binding</keyword>
<dbReference type="GO" id="GO:0019841">
    <property type="term" value="F:retinol binding"/>
    <property type="evidence" value="ECO:0007669"/>
    <property type="project" value="UniProtKB-KW"/>
</dbReference>
<evidence type="ECO:0000256" key="1">
    <source>
        <dbReference type="ARBA" id="ARBA00004613"/>
    </source>
</evidence>
<keyword evidence="5" id="KW-0732">Signal</keyword>
<evidence type="ECO:0000256" key="6">
    <source>
        <dbReference type="ARBA" id="ARBA00022893"/>
    </source>
</evidence>
<accession>A0A915PW94</accession>
<keyword evidence="9" id="KW-0446">Lipid-binding</keyword>
<evidence type="ECO:0000256" key="8">
    <source>
        <dbReference type="ARBA" id="ARBA00023072"/>
    </source>
</evidence>
<dbReference type="Gene3D" id="1.20.120.1100">
    <property type="match status" value="2"/>
</dbReference>
<keyword evidence="6" id="KW-0845">Vitamin A</keyword>